<name>A0A0E2DNH9_LEPIR</name>
<dbReference type="Gene3D" id="3.40.50.1010">
    <property type="entry name" value="5'-nuclease"/>
    <property type="match status" value="1"/>
</dbReference>
<feature type="domain" description="PIN" evidence="1">
    <location>
        <begin position="3"/>
        <end position="113"/>
    </location>
</feature>
<dbReference type="InterPro" id="IPR002716">
    <property type="entry name" value="PIN_dom"/>
</dbReference>
<gene>
    <name evidence="2" type="ORF">LEP1GSC105_0159</name>
</gene>
<protein>
    <submittedName>
        <fullName evidence="2">PIN domain protein</fullName>
    </submittedName>
</protein>
<evidence type="ECO:0000313" key="3">
    <source>
        <dbReference type="Proteomes" id="UP000001340"/>
    </source>
</evidence>
<proteinExistence type="predicted"/>
<dbReference type="EMBL" id="AHNR02000004">
    <property type="protein sequence ID" value="EKR57207.1"/>
    <property type="molecule type" value="Genomic_DNA"/>
</dbReference>
<reference evidence="2 3" key="1">
    <citation type="submission" date="2012-10" db="EMBL/GenBank/DDBJ databases">
        <authorList>
            <person name="Harkins D.M."/>
            <person name="Durkin A.S."/>
            <person name="Brinkac L.M."/>
            <person name="Haft D.H."/>
            <person name="Selengut J.D."/>
            <person name="Sanka R."/>
            <person name="DePew J."/>
            <person name="Purushe J."/>
            <person name="Chanthongthip A."/>
            <person name="Lattana O."/>
            <person name="Phetsouvanh R."/>
            <person name="Newton P.N."/>
            <person name="Vinetz J.M."/>
            <person name="Sutton G.G."/>
            <person name="Nierman W.C."/>
            <person name="Fouts D.E."/>
        </authorList>
    </citation>
    <scope>NUCLEOTIDE SEQUENCE [LARGE SCALE GENOMIC DNA]</scope>
    <source>
        <strain evidence="2 3">UI 12758</strain>
    </source>
</reference>
<evidence type="ECO:0000313" key="2">
    <source>
        <dbReference type="EMBL" id="EKR57207.1"/>
    </source>
</evidence>
<organism evidence="2 3">
    <name type="scientific">Leptospira interrogans str. UI 12758</name>
    <dbReference type="NCBI Taxonomy" id="1049938"/>
    <lineage>
        <taxon>Bacteria</taxon>
        <taxon>Pseudomonadati</taxon>
        <taxon>Spirochaetota</taxon>
        <taxon>Spirochaetia</taxon>
        <taxon>Leptospirales</taxon>
        <taxon>Leptospiraceae</taxon>
        <taxon>Leptospira</taxon>
    </lineage>
</organism>
<dbReference type="SUPFAM" id="SSF88723">
    <property type="entry name" value="PIN domain-like"/>
    <property type="match status" value="1"/>
</dbReference>
<dbReference type="CDD" id="cd18686">
    <property type="entry name" value="PIN_VapC-like"/>
    <property type="match status" value="1"/>
</dbReference>
<dbReference type="InterPro" id="IPR029060">
    <property type="entry name" value="PIN-like_dom_sf"/>
</dbReference>
<accession>A0A0E2DNH9</accession>
<dbReference type="RefSeq" id="WP_001103503.1">
    <property type="nucleotide sequence ID" value="NZ_AHNR02000004.1"/>
</dbReference>
<dbReference type="Pfam" id="PF01850">
    <property type="entry name" value="PIN"/>
    <property type="match status" value="1"/>
</dbReference>
<dbReference type="AlphaFoldDB" id="A0A0E2DNH9"/>
<sequence>MNVVDSSGWLEYFAETKRAEYFAGAIEKTESLLVPVITLYEVFKKILLERGEDNALRAIAHMQQNKVVGLDASLAITAAKLSCDHKMPMADSIILATARQYNAILWTQDDDFKGLHGVNFFPKK</sequence>
<dbReference type="Proteomes" id="UP000001340">
    <property type="component" value="Unassembled WGS sequence"/>
</dbReference>
<comment type="caution">
    <text evidence="2">The sequence shown here is derived from an EMBL/GenBank/DDBJ whole genome shotgun (WGS) entry which is preliminary data.</text>
</comment>
<evidence type="ECO:0000259" key="1">
    <source>
        <dbReference type="Pfam" id="PF01850"/>
    </source>
</evidence>